<organism evidence="8 9">
    <name type="scientific">Azorhizobium caulinodans (strain ATCC 43989 / DSM 5975 / JCM 20966 / LMG 6465 / NBRC 14845 / NCIMB 13405 / ORS 571)</name>
    <dbReference type="NCBI Taxonomy" id="438753"/>
    <lineage>
        <taxon>Bacteria</taxon>
        <taxon>Pseudomonadati</taxon>
        <taxon>Pseudomonadota</taxon>
        <taxon>Alphaproteobacteria</taxon>
        <taxon>Hyphomicrobiales</taxon>
        <taxon>Xanthobacteraceae</taxon>
        <taxon>Azorhizobium</taxon>
    </lineage>
</organism>
<reference evidence="8 9" key="6">
    <citation type="journal article" date="2011" name="Appl. Environ. Microbiol.">
        <title>Involvement of the azorhizobial chromosome partition gene (parA) in the onset of bacteroid differentiation during Sesbania rostrata stem nodule development.</title>
        <authorList>
            <person name="Liu CT."/>
            <person name="Lee KB."/>
            <person name="Wang YS."/>
            <person name="Peng MH."/>
            <person name="Lee KT."/>
            <person name="Suzuki S."/>
            <person name="Suzuki T."/>
            <person name="Oyaizu H."/>
        </authorList>
    </citation>
    <scope>NUCLEOTIDE SEQUENCE [LARGE SCALE GENOMIC DNA]</scope>
    <source>
        <strain evidence="9">ATCC 43989 / DSM 5975 / JCM 20966 / LMG 6465 / NBRC 14845 / NCIMB 13405 / ORS 571</strain>
    </source>
</reference>
<keyword evidence="4 7" id="KW-0812">Transmembrane</keyword>
<dbReference type="KEGG" id="azc:AZC_0245"/>
<reference evidence="9" key="2">
    <citation type="submission" date="2007-04" db="EMBL/GenBank/DDBJ databases">
        <title>Complete genome sequence of the nitrogen-fixing bacterium Azorhizobium caulinodans ORS571.</title>
        <authorList>
            <person name="Lee K.B."/>
            <person name="Backer P.D."/>
            <person name="Aono T."/>
            <person name="Liu C.T."/>
            <person name="Suzuki S."/>
            <person name="Suzuki T."/>
            <person name="Kaneko T."/>
            <person name="Yamada M."/>
            <person name="Tabata S."/>
            <person name="Kupfer D.M."/>
            <person name="Najar F.Z."/>
            <person name="Wiley G.B."/>
            <person name="Roe B."/>
            <person name="Binnewies T."/>
            <person name="Ussery D."/>
            <person name="Vereecke D."/>
            <person name="Gevers D."/>
            <person name="Holsters M."/>
            <person name="Oyaizu H."/>
        </authorList>
    </citation>
    <scope>NUCLEOTIDE SEQUENCE [LARGE SCALE GENOMIC DNA]</scope>
    <source>
        <strain evidence="9">ATCC 43989 / DSM 5975 / JCM 20966 / LMG 6465 / NBRC 14845 / NCIMB 13405 / ORS 571</strain>
    </source>
</reference>
<dbReference type="InterPro" id="IPR051907">
    <property type="entry name" value="DoxX-like_oxidoreductase"/>
</dbReference>
<keyword evidence="3" id="KW-1003">Cell membrane</keyword>
<dbReference type="PANTHER" id="PTHR33452:SF1">
    <property type="entry name" value="INNER MEMBRANE PROTEIN YPHA-RELATED"/>
    <property type="match status" value="1"/>
</dbReference>
<evidence type="ECO:0000256" key="6">
    <source>
        <dbReference type="ARBA" id="ARBA00023136"/>
    </source>
</evidence>
<feature type="transmembrane region" description="Helical" evidence="7">
    <location>
        <begin position="158"/>
        <end position="177"/>
    </location>
</feature>
<dbReference type="InterPro" id="IPR032808">
    <property type="entry name" value="DoxX"/>
</dbReference>
<keyword evidence="9" id="KW-1185">Reference proteome</keyword>
<reference evidence="8 9" key="5">
    <citation type="journal article" date="2010" name="Appl. Environ. Microbiol.">
        <title>phrR-like gene praR of Azorhizobium caulinodans ORS571 is essential for symbiosis with Sesbania rostrata and is involved in expression of reb genes.</title>
        <authorList>
            <person name="Akiba N."/>
            <person name="Aono T."/>
            <person name="Toyazaki H."/>
            <person name="Sato S."/>
            <person name="Oyaizu H."/>
        </authorList>
    </citation>
    <scope>NUCLEOTIDE SEQUENCE [LARGE SCALE GENOMIC DNA]</scope>
    <source>
        <strain evidence="9">ATCC 43989 / DSM 5975 / JCM 20966 / LMG 6465 / NBRC 14845 / NCIMB 13405 / ORS 571</strain>
    </source>
</reference>
<dbReference type="EMBL" id="AP009384">
    <property type="protein sequence ID" value="BAF86243.1"/>
    <property type="molecule type" value="Genomic_DNA"/>
</dbReference>
<evidence type="ECO:0000313" key="9">
    <source>
        <dbReference type="Proteomes" id="UP000000270"/>
    </source>
</evidence>
<reference evidence="8 9" key="3">
    <citation type="journal article" date="2008" name="BMC Genomics">
        <title>The genome of the versatile nitrogen fixer Azorhizobium caulinodans ORS571.</title>
        <authorList>
            <person name="Lee KB."/>
            <person name="Backer P.D."/>
            <person name="Aono T."/>
            <person name="Liu CT."/>
            <person name="Suzuki S."/>
            <person name="Suzuki T."/>
            <person name="Kaneko T."/>
            <person name="Yamada M."/>
            <person name="Tabata S."/>
            <person name="Kupfer D.M."/>
            <person name="Najar F.Z."/>
            <person name="Wiley G.B."/>
            <person name="Roe B."/>
            <person name="Binnewies T.T."/>
            <person name="Ussery D.W."/>
            <person name="D'Haeze W."/>
            <person name="Herder J.D."/>
            <person name="Gevers D."/>
            <person name="Vereecke D."/>
            <person name="Holsters M."/>
            <person name="Oyaizu H."/>
        </authorList>
    </citation>
    <scope>NUCLEOTIDE SEQUENCE [LARGE SCALE GENOMIC DNA]</scope>
    <source>
        <strain evidence="9">ATCC 43989 / DSM 5975 / JCM 20966 / LMG 6465 / NBRC 14845 / NCIMB 13405 / ORS 571</strain>
    </source>
</reference>
<dbReference type="PANTHER" id="PTHR33452">
    <property type="entry name" value="OXIDOREDUCTASE CATD-RELATED"/>
    <property type="match status" value="1"/>
</dbReference>
<dbReference type="HOGENOM" id="CLU_1393836_0_0_5"/>
<dbReference type="Proteomes" id="UP000000270">
    <property type="component" value="Chromosome"/>
</dbReference>
<evidence type="ECO:0000256" key="2">
    <source>
        <dbReference type="ARBA" id="ARBA00006679"/>
    </source>
</evidence>
<keyword evidence="6 7" id="KW-0472">Membrane</keyword>
<reference evidence="8 9" key="1">
    <citation type="journal article" date="2007" name="Appl. Environ. Microbiol.">
        <title>Rhizobial factors required for stem nodule maturation and maintenance in Sesbania rostrata-Azorhizobium caulinodans ORS571 symbiosis.</title>
        <authorList>
            <person name="Suzuki S."/>
            <person name="Aono T."/>
            <person name="Lee KB."/>
            <person name="Suzuki T."/>
            <person name="Liu CT."/>
            <person name="Miwa H."/>
            <person name="Wakao S."/>
            <person name="Iki T."/>
            <person name="Oyaizu H."/>
        </authorList>
    </citation>
    <scope>NUCLEOTIDE SEQUENCE [LARGE SCALE GENOMIC DNA]</scope>
    <source>
        <strain evidence="9">ATCC 43989 / DSM 5975 / JCM 20966 / LMG 6465 / NBRC 14845 / NCIMB 13405 / ORS 571</strain>
    </source>
</reference>
<feature type="transmembrane region" description="Helical" evidence="7">
    <location>
        <begin position="57"/>
        <end position="80"/>
    </location>
</feature>
<evidence type="ECO:0000256" key="4">
    <source>
        <dbReference type="ARBA" id="ARBA00022692"/>
    </source>
</evidence>
<sequence>MPCVCGEPIVCPSPEPWRSQTEAAQGRTALRRAAPAAFRASRGPHGWRLPMLDLRTAAYGATALRITLGLMFISHAYLKFAIFTVPGFEGYLAAQGLPTFLAWPIVLGEFIGGTAILVGFYGRVVSLALIPLLVGALMVHAPNGWVFNVAGGGWEYPAFLAMAAFAQGLLGDGAFALKSVTLSELIGTKATPRAA</sequence>
<proteinExistence type="inferred from homology"/>
<dbReference type="GO" id="GO:0005886">
    <property type="term" value="C:plasma membrane"/>
    <property type="evidence" value="ECO:0007669"/>
    <property type="project" value="UniProtKB-SubCell"/>
</dbReference>
<evidence type="ECO:0000256" key="1">
    <source>
        <dbReference type="ARBA" id="ARBA00004651"/>
    </source>
</evidence>
<accession>A8IJ39</accession>
<feature type="transmembrane region" description="Helical" evidence="7">
    <location>
        <begin position="100"/>
        <end position="120"/>
    </location>
</feature>
<dbReference type="eggNOG" id="COG2259">
    <property type="taxonomic scope" value="Bacteria"/>
</dbReference>
<reference evidence="8 9" key="4">
    <citation type="journal article" date="2009" name="Appl. Environ. Microbiol.">
        <title>Comparative genome-wide transcriptional profiling of Azorhizobium caulinodans ORS571 grown under free-living and symbiotic conditions.</title>
        <authorList>
            <person name="Tsukada S."/>
            <person name="Aono T."/>
            <person name="Akiba N."/>
            <person name="Lee KB."/>
            <person name="Liu CT."/>
            <person name="Toyazaki H."/>
            <person name="Oyaizu H."/>
        </authorList>
    </citation>
    <scope>NUCLEOTIDE SEQUENCE [LARGE SCALE GENOMIC DNA]</scope>
    <source>
        <strain evidence="9">ATCC 43989 / DSM 5975 / JCM 20966 / LMG 6465 / NBRC 14845 / NCIMB 13405 / ORS 571</strain>
    </source>
</reference>
<dbReference type="Pfam" id="PF07681">
    <property type="entry name" value="DoxX"/>
    <property type="match status" value="1"/>
</dbReference>
<evidence type="ECO:0000256" key="3">
    <source>
        <dbReference type="ARBA" id="ARBA00022475"/>
    </source>
</evidence>
<gene>
    <name evidence="8" type="ordered locus">AZC_0245</name>
</gene>
<dbReference type="STRING" id="438753.AZC_0245"/>
<evidence type="ECO:0000256" key="5">
    <source>
        <dbReference type="ARBA" id="ARBA00022989"/>
    </source>
</evidence>
<evidence type="ECO:0000313" key="8">
    <source>
        <dbReference type="EMBL" id="BAF86243.1"/>
    </source>
</evidence>
<comment type="subcellular location">
    <subcellularLocation>
        <location evidence="1">Cell membrane</location>
        <topology evidence="1">Multi-pass membrane protein</topology>
    </subcellularLocation>
</comment>
<comment type="similarity">
    <text evidence="2">Belongs to the DoxX family.</text>
</comment>
<keyword evidence="5 7" id="KW-1133">Transmembrane helix</keyword>
<name>A8IJ39_AZOC5</name>
<evidence type="ECO:0000256" key="7">
    <source>
        <dbReference type="SAM" id="Phobius"/>
    </source>
</evidence>
<feature type="transmembrane region" description="Helical" evidence="7">
    <location>
        <begin position="127"/>
        <end position="146"/>
    </location>
</feature>
<dbReference type="AlphaFoldDB" id="A8IJ39"/>
<protein>
    <submittedName>
        <fullName evidence="8">DoxD-like protein</fullName>
    </submittedName>
</protein>